<reference evidence="1 2" key="1">
    <citation type="submission" date="2017-03" db="EMBL/GenBank/DDBJ databases">
        <title>Widespread Adenine N6-methylation of Active Genes in Fungi.</title>
        <authorList>
            <consortium name="DOE Joint Genome Institute"/>
            <person name="Mondo S.J."/>
            <person name="Dannebaum R.O."/>
            <person name="Kuo R.C."/>
            <person name="Louie K.B."/>
            <person name="Bewick A.J."/>
            <person name="Labutti K."/>
            <person name="Haridas S."/>
            <person name="Kuo A."/>
            <person name="Salamov A."/>
            <person name="Ahrendt S.R."/>
            <person name="Lau R."/>
            <person name="Bowen B.P."/>
            <person name="Lipzen A."/>
            <person name="Sullivan W."/>
            <person name="Andreopoulos W.B."/>
            <person name="Clum A."/>
            <person name="Lindquist E."/>
            <person name="Daum C."/>
            <person name="Northen T.R."/>
            <person name="Ramamoorthy G."/>
            <person name="Schmitz R.J."/>
            <person name="Gryganskyi A."/>
            <person name="Culley D."/>
            <person name="Magnuson J."/>
            <person name="James T.Y."/>
            <person name="O'Malley M.A."/>
            <person name="Stajich J.E."/>
            <person name="Spatafora J.W."/>
            <person name="Visel A."/>
            <person name="Grigoriev I.V."/>
        </authorList>
    </citation>
    <scope>NUCLEOTIDE SEQUENCE [LARGE SCALE GENOMIC DNA]</scope>
    <source>
        <strain evidence="1 2">NRRL Y-17943</strain>
    </source>
</reference>
<dbReference type="OrthoDB" id="2124108at2759"/>
<name>A0A1Y1UTI7_9TREE</name>
<dbReference type="InParanoid" id="A0A1Y1UTI7"/>
<dbReference type="RefSeq" id="XP_021874951.1">
    <property type="nucleotide sequence ID" value="XM_022014548.1"/>
</dbReference>
<protein>
    <submittedName>
        <fullName evidence="1">Uncharacterized protein</fullName>
    </submittedName>
</protein>
<accession>A0A1Y1UTI7</accession>
<gene>
    <name evidence="1" type="ORF">BD324DRAFT_613895</name>
</gene>
<dbReference type="Proteomes" id="UP000193218">
    <property type="component" value="Unassembled WGS sequence"/>
</dbReference>
<dbReference type="EMBL" id="NBSH01000001">
    <property type="protein sequence ID" value="ORX41272.1"/>
    <property type="molecule type" value="Genomic_DNA"/>
</dbReference>
<evidence type="ECO:0000313" key="2">
    <source>
        <dbReference type="Proteomes" id="UP000193218"/>
    </source>
</evidence>
<sequence length="316" mass="34394">MTEGGVDTANYLEIAFEDDIEAESSAQGGANAARSEDGKSLKQLAREKRIAEAVQRSKIEYKDEHAFTERGWITSVAAQELAQTSSIDAHKFESVLVSLYYGNPPQYQAIVDSVISVIDPKARTSGGLTREVLDMGIRAAMACDDSVAAVRLARLSKPMWNHQMAGLAADASDALASAGHLAESLEPLLMSTSIHGLHVPLLVRMQGVLERIRGTLSESQARRVDHLICQIHEIVTRRRTTFDRPLLPDRPDVLLKMPVYTSLAAEAESGSAEELCSTLGLSIDSFAALDGTLRRLEKGLRGSDPQTEEPRSVRTL</sequence>
<evidence type="ECO:0000313" key="1">
    <source>
        <dbReference type="EMBL" id="ORX41272.1"/>
    </source>
</evidence>
<comment type="caution">
    <text evidence="1">The sequence shown here is derived from an EMBL/GenBank/DDBJ whole genome shotgun (WGS) entry which is preliminary data.</text>
</comment>
<dbReference type="GeneID" id="33556356"/>
<keyword evidence="2" id="KW-1185">Reference proteome</keyword>
<proteinExistence type="predicted"/>
<dbReference type="AlphaFoldDB" id="A0A1Y1UTI7"/>
<organism evidence="1 2">
    <name type="scientific">Kockovaella imperatae</name>
    <dbReference type="NCBI Taxonomy" id="4999"/>
    <lineage>
        <taxon>Eukaryota</taxon>
        <taxon>Fungi</taxon>
        <taxon>Dikarya</taxon>
        <taxon>Basidiomycota</taxon>
        <taxon>Agaricomycotina</taxon>
        <taxon>Tremellomycetes</taxon>
        <taxon>Tremellales</taxon>
        <taxon>Cuniculitremaceae</taxon>
        <taxon>Kockovaella</taxon>
    </lineage>
</organism>